<dbReference type="InterPro" id="IPR017907">
    <property type="entry name" value="Znf_RING_CS"/>
</dbReference>
<dbReference type="Gene3D" id="3.30.40.10">
    <property type="entry name" value="Zinc/RING finger domain, C3HC4 (zinc finger)"/>
    <property type="match status" value="1"/>
</dbReference>
<evidence type="ECO:0000256" key="6">
    <source>
        <dbReference type="ARBA" id="ARBA00022771"/>
    </source>
</evidence>
<evidence type="ECO:0000256" key="7">
    <source>
        <dbReference type="ARBA" id="ARBA00022833"/>
    </source>
</evidence>
<dbReference type="Pfam" id="PF13445">
    <property type="entry name" value="zf-RING_UBOX"/>
    <property type="match status" value="1"/>
</dbReference>
<evidence type="ECO:0000256" key="1">
    <source>
        <dbReference type="ARBA" id="ARBA00000900"/>
    </source>
</evidence>
<evidence type="ECO:0000256" key="3">
    <source>
        <dbReference type="ARBA" id="ARBA00009413"/>
    </source>
</evidence>
<keyword evidence="12" id="KW-1185">Reference proteome</keyword>
<dbReference type="GO" id="GO:0005737">
    <property type="term" value="C:cytoplasm"/>
    <property type="evidence" value="ECO:0007669"/>
    <property type="project" value="UniProtKB-SubCell"/>
</dbReference>
<dbReference type="AlphaFoldDB" id="A0ABD0KVB3"/>
<dbReference type="GO" id="GO:0061630">
    <property type="term" value="F:ubiquitin protein ligase activity"/>
    <property type="evidence" value="ECO:0007669"/>
    <property type="project" value="UniProtKB-UniRule"/>
</dbReference>
<protein>
    <recommendedName>
        <fullName evidence="9">E3 ubiquitin-protein ligase</fullName>
        <ecNumber evidence="9">2.3.2.27</ecNumber>
    </recommendedName>
</protein>
<accession>A0ABD0KVB3</accession>
<keyword evidence="5 9" id="KW-0479">Metal-binding</keyword>
<comment type="catalytic activity">
    <reaction evidence="1 9">
        <text>S-ubiquitinyl-[E2 ubiquitin-conjugating enzyme]-L-cysteine + [acceptor protein]-L-lysine = [E2 ubiquitin-conjugating enzyme]-L-cysteine + N(6)-ubiquitinyl-[acceptor protein]-L-lysine.</text>
        <dbReference type="EC" id="2.3.2.27"/>
    </reaction>
</comment>
<dbReference type="PANTHER" id="PTHR12622">
    <property type="entry name" value="DELTEX-RELATED"/>
    <property type="match status" value="1"/>
</dbReference>
<dbReference type="GO" id="GO:0008270">
    <property type="term" value="F:zinc ion binding"/>
    <property type="evidence" value="ECO:0007669"/>
    <property type="project" value="UniProtKB-KW"/>
</dbReference>
<keyword evidence="9" id="KW-0963">Cytoplasm</keyword>
<reference evidence="11 12" key="1">
    <citation type="journal article" date="2023" name="Sci. Data">
        <title>Genome assembly of the Korean intertidal mud-creeper Batillaria attramentaria.</title>
        <authorList>
            <person name="Patra A.K."/>
            <person name="Ho P.T."/>
            <person name="Jun S."/>
            <person name="Lee S.J."/>
            <person name="Kim Y."/>
            <person name="Won Y.J."/>
        </authorList>
    </citation>
    <scope>NUCLEOTIDE SEQUENCE [LARGE SCALE GENOMIC DNA]</scope>
    <source>
        <strain evidence="11">Wonlab-2016</strain>
    </source>
</reference>
<dbReference type="EC" id="2.3.2.27" evidence="9"/>
<proteinExistence type="inferred from homology"/>
<evidence type="ECO:0000256" key="9">
    <source>
        <dbReference type="RuleBase" id="RU367105"/>
    </source>
</evidence>
<keyword evidence="7 9" id="KW-0862">Zinc</keyword>
<comment type="similarity">
    <text evidence="3 9">Belongs to the Deltex family.</text>
</comment>
<comment type="caution">
    <text evidence="11">The sequence shown here is derived from an EMBL/GenBank/DDBJ whole genome shotgun (WGS) entry which is preliminary data.</text>
</comment>
<dbReference type="InterPro" id="IPR039396">
    <property type="entry name" value="Deltex_C"/>
</dbReference>
<evidence type="ECO:0000313" key="12">
    <source>
        <dbReference type="Proteomes" id="UP001519460"/>
    </source>
</evidence>
<dbReference type="PROSITE" id="PS50089">
    <property type="entry name" value="ZF_RING_2"/>
    <property type="match status" value="1"/>
</dbReference>
<dbReference type="EMBL" id="JACVVK020000119">
    <property type="protein sequence ID" value="KAK7491115.1"/>
    <property type="molecule type" value="Genomic_DNA"/>
</dbReference>
<evidence type="ECO:0000259" key="10">
    <source>
        <dbReference type="PROSITE" id="PS50089"/>
    </source>
</evidence>
<keyword evidence="6 8" id="KW-0863">Zinc-finger</keyword>
<dbReference type="InterPro" id="IPR013083">
    <property type="entry name" value="Znf_RING/FYVE/PHD"/>
</dbReference>
<dbReference type="InterPro" id="IPR027370">
    <property type="entry name" value="Znf-RING_euk"/>
</dbReference>
<evidence type="ECO:0000256" key="2">
    <source>
        <dbReference type="ARBA" id="ARBA00004906"/>
    </source>
</evidence>
<dbReference type="SUPFAM" id="SSF57850">
    <property type="entry name" value="RING/U-box"/>
    <property type="match status" value="1"/>
</dbReference>
<comment type="pathway">
    <text evidence="2 9">Protein modification; protein ubiquitination.</text>
</comment>
<sequence length="285" mass="31554">MREEGSGAAQRQRGGGWWRWKEMVQAGVFGMRHAAQPQAGNNGNKMFKPYAPHGVERVKNSFQFHAYQPVASTPPGTSADVDYDARDLRDDGTADDDDNGEGTCPICLDTYRDPKKLSCGHTFCSQCLDRSLCMHPWCPKCLRVFGVLTGDQPKNGRMTYRIDHALRLPGYDLGSIVVDYYIPSGVQEACHPNPGRYYSDCTRTAYLPYNAEGKEVLKMLEKAFAHRLIFTIGDSATPETSGAIVWAGIPHKTSMTGGPQNHGYPDPDYMKRVKEELAAKGITSP</sequence>
<keyword evidence="4 9" id="KW-0808">Transferase</keyword>
<dbReference type="PROSITE" id="PS00518">
    <property type="entry name" value="ZF_RING_1"/>
    <property type="match status" value="1"/>
</dbReference>
<evidence type="ECO:0000256" key="4">
    <source>
        <dbReference type="ARBA" id="ARBA00022679"/>
    </source>
</evidence>
<dbReference type="GO" id="GO:0016567">
    <property type="term" value="P:protein ubiquitination"/>
    <property type="evidence" value="ECO:0007669"/>
    <property type="project" value="UniProtKB-UniRule"/>
</dbReference>
<dbReference type="Pfam" id="PF18102">
    <property type="entry name" value="DTC"/>
    <property type="match status" value="1"/>
</dbReference>
<evidence type="ECO:0000256" key="5">
    <source>
        <dbReference type="ARBA" id="ARBA00022723"/>
    </source>
</evidence>
<dbReference type="InterPro" id="IPR001841">
    <property type="entry name" value="Znf_RING"/>
</dbReference>
<evidence type="ECO:0000313" key="11">
    <source>
        <dbReference type="EMBL" id="KAK7491115.1"/>
    </source>
</evidence>
<dbReference type="Proteomes" id="UP001519460">
    <property type="component" value="Unassembled WGS sequence"/>
</dbReference>
<dbReference type="Gene3D" id="3.30.390.130">
    <property type="match status" value="1"/>
</dbReference>
<dbReference type="InterPro" id="IPR039398">
    <property type="entry name" value="Deltex_fam"/>
</dbReference>
<feature type="domain" description="RING-type" evidence="10">
    <location>
        <begin position="104"/>
        <end position="141"/>
    </location>
</feature>
<name>A0ABD0KVB3_9CAEN</name>
<evidence type="ECO:0000256" key="8">
    <source>
        <dbReference type="PROSITE-ProRule" id="PRU00175"/>
    </source>
</evidence>
<dbReference type="InterPro" id="IPR039399">
    <property type="entry name" value="Deltex_C_sf"/>
</dbReference>
<organism evidence="11 12">
    <name type="scientific">Batillaria attramentaria</name>
    <dbReference type="NCBI Taxonomy" id="370345"/>
    <lineage>
        <taxon>Eukaryota</taxon>
        <taxon>Metazoa</taxon>
        <taxon>Spiralia</taxon>
        <taxon>Lophotrochozoa</taxon>
        <taxon>Mollusca</taxon>
        <taxon>Gastropoda</taxon>
        <taxon>Caenogastropoda</taxon>
        <taxon>Sorbeoconcha</taxon>
        <taxon>Cerithioidea</taxon>
        <taxon>Batillariidae</taxon>
        <taxon>Batillaria</taxon>
    </lineage>
</organism>
<dbReference type="SMART" id="SM00184">
    <property type="entry name" value="RING"/>
    <property type="match status" value="1"/>
</dbReference>
<comment type="subcellular location">
    <subcellularLocation>
        <location evidence="9">Cytoplasm</location>
    </subcellularLocation>
</comment>
<dbReference type="CDD" id="cd09633">
    <property type="entry name" value="Deltex_C"/>
    <property type="match status" value="1"/>
</dbReference>
<gene>
    <name evidence="11" type="ORF">BaRGS_00017679</name>
</gene>